<dbReference type="Proteomes" id="UP000184071">
    <property type="component" value="Unassembled WGS sequence"/>
</dbReference>
<protein>
    <submittedName>
        <fullName evidence="2">Uncharacterized protein</fullName>
    </submittedName>
</protein>
<reference evidence="3" key="1">
    <citation type="submission" date="2016-11" db="EMBL/GenBank/DDBJ databases">
        <authorList>
            <person name="Varghese N."/>
            <person name="Submissions S."/>
        </authorList>
    </citation>
    <scope>NUCLEOTIDE SEQUENCE [LARGE SCALE GENOMIC DNA]</scope>
    <source>
        <strain evidence="3">DSM 17963</strain>
    </source>
</reference>
<gene>
    <name evidence="2" type="ORF">SAMN05443663_103460</name>
</gene>
<sequence>MYQTIKTFVDSAANWLESIGFIITIFTAIKVFFLDKRISDFNKKHLFQTRSQGHISDLKKISKNISDLISDFDNKKTELKIEVKKSEEVAKSIKKKLPKKDIKNTKSLIKEAVKIEKLPENLANLNTTQKLLNYIIDISEFNEDTMNDYYVKLSGLITSLEELKKDYAKSLIS</sequence>
<keyword evidence="1" id="KW-0472">Membrane</keyword>
<keyword evidence="1" id="KW-0812">Transmembrane</keyword>
<evidence type="ECO:0000256" key="1">
    <source>
        <dbReference type="SAM" id="Phobius"/>
    </source>
</evidence>
<evidence type="ECO:0000313" key="3">
    <source>
        <dbReference type="Proteomes" id="UP000184071"/>
    </source>
</evidence>
<dbReference type="RefSeq" id="WP_073415782.1">
    <property type="nucleotide sequence ID" value="NZ_FQWC01000003.1"/>
</dbReference>
<name>A0A1M5LTR9_9FLAO</name>
<evidence type="ECO:0000313" key="2">
    <source>
        <dbReference type="EMBL" id="SHG68411.1"/>
    </source>
</evidence>
<keyword evidence="3" id="KW-1185">Reference proteome</keyword>
<organism evidence="2 3">
    <name type="scientific">Flavobacterium defluvii</name>
    <dbReference type="NCBI Taxonomy" id="370979"/>
    <lineage>
        <taxon>Bacteria</taxon>
        <taxon>Pseudomonadati</taxon>
        <taxon>Bacteroidota</taxon>
        <taxon>Flavobacteriia</taxon>
        <taxon>Flavobacteriales</taxon>
        <taxon>Flavobacteriaceae</taxon>
        <taxon>Flavobacterium</taxon>
    </lineage>
</organism>
<proteinExistence type="predicted"/>
<dbReference type="AlphaFoldDB" id="A0A1M5LTR9"/>
<feature type="transmembrane region" description="Helical" evidence="1">
    <location>
        <begin position="12"/>
        <end position="34"/>
    </location>
</feature>
<dbReference type="OrthoDB" id="9977698at2"/>
<dbReference type="STRING" id="370979.SAMN05443663_103460"/>
<keyword evidence="1" id="KW-1133">Transmembrane helix</keyword>
<accession>A0A1M5LTR9</accession>
<dbReference type="EMBL" id="FQWC01000003">
    <property type="protein sequence ID" value="SHG68411.1"/>
    <property type="molecule type" value="Genomic_DNA"/>
</dbReference>